<dbReference type="OrthoDB" id="2273864at2759"/>
<gene>
    <name evidence="8" type="ORF">VP01_1826g4</name>
</gene>
<proteinExistence type="predicted"/>
<evidence type="ECO:0000256" key="1">
    <source>
        <dbReference type="ARBA" id="ARBA00022679"/>
    </source>
</evidence>
<evidence type="ECO:0000256" key="6">
    <source>
        <dbReference type="ARBA" id="ARBA00022918"/>
    </source>
</evidence>
<keyword evidence="2" id="KW-0548">Nucleotidyltransferase</keyword>
<dbReference type="InterPro" id="IPR036397">
    <property type="entry name" value="RNaseH_sf"/>
</dbReference>
<dbReference type="InterPro" id="IPR012337">
    <property type="entry name" value="RNaseH-like_sf"/>
</dbReference>
<dbReference type="GO" id="GO:0016787">
    <property type="term" value="F:hydrolase activity"/>
    <property type="evidence" value="ECO:0007669"/>
    <property type="project" value="UniProtKB-KW"/>
</dbReference>
<evidence type="ECO:0000256" key="3">
    <source>
        <dbReference type="ARBA" id="ARBA00022722"/>
    </source>
</evidence>
<dbReference type="PANTHER" id="PTHR37984">
    <property type="entry name" value="PROTEIN CBG26694"/>
    <property type="match status" value="1"/>
</dbReference>
<accession>A0A0L6VDY8</accession>
<dbReference type="Proteomes" id="UP000037035">
    <property type="component" value="Unassembled WGS sequence"/>
</dbReference>
<protein>
    <recommendedName>
        <fullName evidence="7">Reverse transcriptase RNase H-like domain-containing protein</fullName>
    </recommendedName>
</protein>
<dbReference type="Gene3D" id="3.30.420.10">
    <property type="entry name" value="Ribonuclease H-like superfamily/Ribonuclease H"/>
    <property type="match status" value="1"/>
</dbReference>
<evidence type="ECO:0000313" key="9">
    <source>
        <dbReference type="Proteomes" id="UP000037035"/>
    </source>
</evidence>
<dbReference type="EMBL" id="LAVV01006644">
    <property type="protein sequence ID" value="KNZ58963.1"/>
    <property type="molecule type" value="Genomic_DNA"/>
</dbReference>
<feature type="domain" description="Reverse transcriptase RNase H-like" evidence="7">
    <location>
        <begin position="21"/>
        <end position="69"/>
    </location>
</feature>
<evidence type="ECO:0000256" key="2">
    <source>
        <dbReference type="ARBA" id="ARBA00022695"/>
    </source>
</evidence>
<dbReference type="AlphaFoldDB" id="A0A0L6VDY8"/>
<evidence type="ECO:0000313" key="8">
    <source>
        <dbReference type="EMBL" id="KNZ58963.1"/>
    </source>
</evidence>
<dbReference type="SUPFAM" id="SSF56672">
    <property type="entry name" value="DNA/RNA polymerases"/>
    <property type="match status" value="1"/>
</dbReference>
<keyword evidence="5" id="KW-0378">Hydrolase</keyword>
<dbReference type="GO" id="GO:0003964">
    <property type="term" value="F:RNA-directed DNA polymerase activity"/>
    <property type="evidence" value="ECO:0007669"/>
    <property type="project" value="UniProtKB-KW"/>
</dbReference>
<dbReference type="PANTHER" id="PTHR37984:SF5">
    <property type="entry name" value="PROTEIN NYNRIN-LIKE"/>
    <property type="match status" value="1"/>
</dbReference>
<dbReference type="InterPro" id="IPR043502">
    <property type="entry name" value="DNA/RNA_pol_sf"/>
</dbReference>
<keyword evidence="6" id="KW-0695">RNA-directed DNA polymerase</keyword>
<evidence type="ECO:0000259" key="7">
    <source>
        <dbReference type="Pfam" id="PF17917"/>
    </source>
</evidence>
<dbReference type="Pfam" id="PF17917">
    <property type="entry name" value="RT_RNaseH"/>
    <property type="match status" value="1"/>
</dbReference>
<dbReference type="GO" id="GO:0004519">
    <property type="term" value="F:endonuclease activity"/>
    <property type="evidence" value="ECO:0007669"/>
    <property type="project" value="UniProtKB-KW"/>
</dbReference>
<organism evidence="8 9">
    <name type="scientific">Puccinia sorghi</name>
    <dbReference type="NCBI Taxonomy" id="27349"/>
    <lineage>
        <taxon>Eukaryota</taxon>
        <taxon>Fungi</taxon>
        <taxon>Dikarya</taxon>
        <taxon>Basidiomycota</taxon>
        <taxon>Pucciniomycotina</taxon>
        <taxon>Pucciniomycetes</taxon>
        <taxon>Pucciniales</taxon>
        <taxon>Pucciniaceae</taxon>
        <taxon>Puccinia</taxon>
    </lineage>
</organism>
<evidence type="ECO:0000256" key="5">
    <source>
        <dbReference type="ARBA" id="ARBA00022801"/>
    </source>
</evidence>
<sequence length="360" mass="41193">MPNSRSVTWIRLSARKCWIGHNLQKWCSYLLSLSEPFEVLTDHNALKYFMSSQVLTHREARWAEFLSKFNFTNAYQPGKLAVRGRPLPIITLIIKITLYSKDYSISKNDLLLHKEKIVVPDNPSLKLSILKSRHDFPLASNFGQEKTYSLISQETFSNPTSSLALTLYGFHFPTSSMSLFIQTKTTCTSFELSDLFFKHVFSKHGLPDNIASLCQQWKIQRNLSTAYHPESDRQTERVNQILKQYLQMFICYRKMIGASGSLWQNLPTTMQLIPQLNNLLFKLFMAEIQSLTLSMCHPLLLPPLIVSQPANATSNKPINFASNLPLSTLVILSVSVLATFEQQDQPQNFQKESLVHSKLN</sequence>
<keyword evidence="4" id="KW-0255">Endonuclease</keyword>
<keyword evidence="9" id="KW-1185">Reference proteome</keyword>
<reference evidence="8 9" key="1">
    <citation type="submission" date="2015-08" db="EMBL/GenBank/DDBJ databases">
        <title>Next Generation Sequencing and Analysis of the Genome of Puccinia sorghi L Schw, the Causal Agent of Maize Common Rust.</title>
        <authorList>
            <person name="Rochi L."/>
            <person name="Burguener G."/>
            <person name="Darino M."/>
            <person name="Turjanski A."/>
            <person name="Kreff E."/>
            <person name="Dieguez M.J."/>
            <person name="Sacco F."/>
        </authorList>
    </citation>
    <scope>NUCLEOTIDE SEQUENCE [LARGE SCALE GENOMIC DNA]</scope>
    <source>
        <strain evidence="8 9">RO10H11247</strain>
    </source>
</reference>
<comment type="caution">
    <text evidence="8">The sequence shown here is derived from an EMBL/GenBank/DDBJ whole genome shotgun (WGS) entry which is preliminary data.</text>
</comment>
<dbReference type="SUPFAM" id="SSF53098">
    <property type="entry name" value="Ribonuclease H-like"/>
    <property type="match status" value="1"/>
</dbReference>
<dbReference type="InterPro" id="IPR050951">
    <property type="entry name" value="Retrovirus_Pol_polyprotein"/>
</dbReference>
<keyword evidence="1" id="KW-0808">Transferase</keyword>
<keyword evidence="3" id="KW-0540">Nuclease</keyword>
<dbReference type="VEuPathDB" id="FungiDB:VP01_1826g4"/>
<dbReference type="GO" id="GO:0003676">
    <property type="term" value="F:nucleic acid binding"/>
    <property type="evidence" value="ECO:0007669"/>
    <property type="project" value="InterPro"/>
</dbReference>
<evidence type="ECO:0000256" key="4">
    <source>
        <dbReference type="ARBA" id="ARBA00022759"/>
    </source>
</evidence>
<dbReference type="InterPro" id="IPR041373">
    <property type="entry name" value="RT_RNaseH"/>
</dbReference>
<name>A0A0L6VDY8_9BASI</name>